<accession>A0A8D5FI31</accession>
<sequence>MNYRLSIISIIFMSFFLFSTDLRGAVETIDTSFAEDGFVVRDFGIGDDEILAMTVQPDGKVLVAGYSSNGAVSEVTVSRYLPDGKPDTSFHSNGVFTYNLGSEDSTARSLALLEDGRIAVLSTGFDENPLLGLFILESDGYPDKTFGENGLQTLSVEGEKIVSADLKTDTDTAFFIGATVTGADFSRSFLFRLNAQGEEDGSFGENGVVTVDSNSESWLQSLLILQKDTILVGGAVDRDGSRQAALWQFTEDGSVDRMFAERGELLPEIGGVASTVRDLSVGLDGKVLLAGTSRDEQGSRAFVLCLNKDFSTDETFAEQGIFKSVLQHETEGLTVTTDDRGDVILAGITGSAGNRDVVLWTIPIRAGSGDIVGEKELPENSLVSSKIITDMAGTDDVGYVVTVLESGKVLVAGSTGKSGDRDFLLARYASGRTESDSRVGAGGEGVVTEEYRLQTLPVTDISHIGGISGGIITDTRTLSCESSCVAECGETETTCYTECLETCENRPTITLRGVSFSLKREPQYNADEEEEPATVENITSIFGKKVTKQSFLFNLVRSGQTEDGSGTGEYESIVTDVTPGMTYYLRAYAVLSDGKILYGNEVQFTTDDACFIATAAYGSPGDPCVAILRVFRDSFLMTNAFGRKLVATYYHLSPVAASVIQQSKILRFAVRILLYPFVLFALFMVKTPLLIKYTIIVIAVVSAGIVLVRRNRT</sequence>
<dbReference type="RefSeq" id="WP_228854177.1">
    <property type="nucleotide sequence ID" value="NZ_AP024086.1"/>
</dbReference>
<name>A0A8D5FI31_9BACT</name>
<dbReference type="Pfam" id="PF17164">
    <property type="entry name" value="DUF5122"/>
    <property type="match status" value="3"/>
</dbReference>
<dbReference type="NCBIfam" id="TIGR02608">
    <property type="entry name" value="delta_60_rpt"/>
    <property type="match status" value="6"/>
</dbReference>
<keyword evidence="1" id="KW-0472">Membrane</keyword>
<keyword evidence="1" id="KW-0812">Transmembrane</keyword>
<evidence type="ECO:0000313" key="2">
    <source>
        <dbReference type="EMBL" id="BCL61753.1"/>
    </source>
</evidence>
<dbReference type="AlphaFoldDB" id="A0A8D5FI31"/>
<keyword evidence="3" id="KW-1185">Reference proteome</keyword>
<dbReference type="InterPro" id="IPR013431">
    <property type="entry name" value="Delta_60_rpt"/>
</dbReference>
<proteinExistence type="predicted"/>
<feature type="transmembrane region" description="Helical" evidence="1">
    <location>
        <begin position="690"/>
        <end position="708"/>
    </location>
</feature>
<dbReference type="NCBIfam" id="NF041770">
    <property type="entry name" value="CFI_box_CTERM"/>
    <property type="match status" value="1"/>
</dbReference>
<dbReference type="KEGG" id="dbk:DGMP_24460"/>
<dbReference type="EMBL" id="AP024086">
    <property type="protein sequence ID" value="BCL61753.1"/>
    <property type="molecule type" value="Genomic_DNA"/>
</dbReference>
<evidence type="ECO:0008006" key="4">
    <source>
        <dbReference type="Google" id="ProtNLM"/>
    </source>
</evidence>
<evidence type="ECO:0000256" key="1">
    <source>
        <dbReference type="SAM" id="Phobius"/>
    </source>
</evidence>
<protein>
    <recommendedName>
        <fullName evidence="4">Fibronectin type-III domain-containing protein</fullName>
    </recommendedName>
</protein>
<organism evidence="2 3">
    <name type="scientific">Desulfomarina profundi</name>
    <dbReference type="NCBI Taxonomy" id="2772557"/>
    <lineage>
        <taxon>Bacteria</taxon>
        <taxon>Pseudomonadati</taxon>
        <taxon>Thermodesulfobacteriota</taxon>
        <taxon>Desulfobulbia</taxon>
        <taxon>Desulfobulbales</taxon>
        <taxon>Desulfobulbaceae</taxon>
        <taxon>Desulfomarina</taxon>
    </lineage>
</organism>
<dbReference type="InterPro" id="IPR049886">
    <property type="entry name" value="CFI_box_CTERM_dom"/>
</dbReference>
<dbReference type="Proteomes" id="UP000826725">
    <property type="component" value="Chromosome"/>
</dbReference>
<gene>
    <name evidence="2" type="ORF">DGMP_24460</name>
</gene>
<evidence type="ECO:0000313" key="3">
    <source>
        <dbReference type="Proteomes" id="UP000826725"/>
    </source>
</evidence>
<reference evidence="2" key="1">
    <citation type="submission" date="2020-09" db="EMBL/GenBank/DDBJ databases">
        <title>Desulfogranum mesoprofundum gen. nov., sp. nov., a novel mesophilic, sulfate-reducing chemolithoautotroph isolated from a deep-sea hydrothermal vent chimney in the Suiyo Seamount.</title>
        <authorList>
            <person name="Hashimoto Y."/>
            <person name="Nakagawa S."/>
        </authorList>
    </citation>
    <scope>NUCLEOTIDE SEQUENCE</scope>
    <source>
        <strain evidence="2">KT2</strain>
    </source>
</reference>
<keyword evidence="1" id="KW-1133">Transmembrane helix</keyword>